<feature type="domain" description="HD Cas3-type" evidence="13">
    <location>
        <begin position="31"/>
        <end position="241"/>
    </location>
</feature>
<dbReference type="PATRIC" id="fig|520762.4.peg.2673"/>
<dbReference type="EMBL" id="LOEE01000056">
    <property type="protein sequence ID" value="KXG74360.1"/>
    <property type="molecule type" value="Genomic_DNA"/>
</dbReference>
<evidence type="ECO:0000256" key="6">
    <source>
        <dbReference type="ARBA" id="ARBA00022801"/>
    </source>
</evidence>
<keyword evidence="3" id="KW-0540">Nuclease</keyword>
<dbReference type="InterPro" id="IPR011545">
    <property type="entry name" value="DEAD/DEAH_box_helicase_dom"/>
</dbReference>
<dbReference type="GO" id="GO:0004518">
    <property type="term" value="F:nuclease activity"/>
    <property type="evidence" value="ECO:0007669"/>
    <property type="project" value="UniProtKB-KW"/>
</dbReference>
<evidence type="ECO:0000256" key="9">
    <source>
        <dbReference type="ARBA" id="ARBA00023118"/>
    </source>
</evidence>
<evidence type="ECO:0000256" key="8">
    <source>
        <dbReference type="ARBA" id="ARBA00022840"/>
    </source>
</evidence>
<evidence type="ECO:0000256" key="1">
    <source>
        <dbReference type="ARBA" id="ARBA00006847"/>
    </source>
</evidence>
<protein>
    <submittedName>
        <fullName evidence="14">CRISPR-associated nuclease/helicase Cas3</fullName>
        <ecNumber evidence="14">3.1.-.-</ecNumber>
    </submittedName>
</protein>
<keyword evidence="10" id="KW-0175">Coiled coil</keyword>
<dbReference type="PROSITE" id="PS51643">
    <property type="entry name" value="HD_CAS3"/>
    <property type="match status" value="1"/>
</dbReference>
<evidence type="ECO:0000256" key="2">
    <source>
        <dbReference type="ARBA" id="ARBA00009046"/>
    </source>
</evidence>
<comment type="caution">
    <text evidence="14">The sequence shown here is derived from an EMBL/GenBank/DDBJ whole genome shotgun (WGS) entry which is preliminary data.</text>
</comment>
<evidence type="ECO:0000259" key="11">
    <source>
        <dbReference type="PROSITE" id="PS51192"/>
    </source>
</evidence>
<keyword evidence="6 14" id="KW-0378">Hydrolase</keyword>
<evidence type="ECO:0000313" key="15">
    <source>
        <dbReference type="Proteomes" id="UP000070456"/>
    </source>
</evidence>
<dbReference type="Proteomes" id="UP000070456">
    <property type="component" value="Unassembled WGS sequence"/>
</dbReference>
<evidence type="ECO:0000256" key="4">
    <source>
        <dbReference type="ARBA" id="ARBA00022723"/>
    </source>
</evidence>
<evidence type="ECO:0000256" key="5">
    <source>
        <dbReference type="ARBA" id="ARBA00022741"/>
    </source>
</evidence>
<keyword evidence="4" id="KW-0479">Metal-binding</keyword>
<evidence type="ECO:0000313" key="14">
    <source>
        <dbReference type="EMBL" id="KXG74360.1"/>
    </source>
</evidence>
<dbReference type="CDD" id="cd17930">
    <property type="entry name" value="DEXHc_cas3"/>
    <property type="match status" value="1"/>
</dbReference>
<dbReference type="InterPro" id="IPR027417">
    <property type="entry name" value="P-loop_NTPase"/>
</dbReference>
<dbReference type="PROSITE" id="PS51192">
    <property type="entry name" value="HELICASE_ATP_BIND_1"/>
    <property type="match status" value="1"/>
</dbReference>
<dbReference type="NCBIfam" id="TIGR01587">
    <property type="entry name" value="cas3_core"/>
    <property type="match status" value="1"/>
</dbReference>
<sequence>MKIYSHIKKDEAGNIAYQKELIRHLKEVGEGVNQCSPLPCTDDDYWIRKIGRLIAYGHDFGKCTSFFQSYLIDGKGRPPYHYHSFISSLWTAYIIQEELKDSKNQKSKSWTKYAPLLGYFVVYYHHNDLGSLEAILDEDLLSDDEMLLIASLDCNGKDKIELFHTQTKDLLQRKEIVEAIYHELMESEISLDMFVNGFEKLVQELNRLKNDYLNEEDECRNQCFIFLQLLYSLLLDGDKHSAADISFVERREIPRDLVVNYVERELHKRNENVLDFIREDFFRTANQCIKFFDLQQRIYTMTSPTGSGKTLTSLSIALKMREMIKEHKLYMPRVIYSLPFTSIIDQNFHVYESVLKQIEDFSYSESMFLLKHHHLAEIGYKENNQDKPIEESVLLMESWESEIIVTTFYQLLHTLIGYKNSYLKKFHQIAGSIIILDEVQNVPAEYWPLLENIFTMISKYMGCYILLLTATKPLIFTQGQAREWLPQEKIQEYYSRLNRTKIIRHFPEHDTDVFFSIEEWKSAFEKLYQLGNSYLLLFNTIQTSIEIYRYLTQNAYYDGIEIFYLSTNVTPYERIQLIGKIKEMLDRGEPLILVSTQVVEAGVNLDFDAVVRDLAPIDSIVQAAGRANRHYKKEVSPSPVHILPIRRSHISDCAMVYGDIHTSIAKEMVTGIIEEKQYYQWIEDFFREKARKTNTEVSKYLEKALRNFMYKVENKKKGEITVSDFRLIKERLDMCPCFIELDEVDEKGNSAAAIWNQYMKEVLEESDVFKRKEAFYKIRKDFQAYVISIPYERAKFFRHYEKGNIYKPDQSLEFYYEKNGIGFIRKTDDADTWCI</sequence>
<gene>
    <name evidence="14" type="primary">cas3</name>
    <name evidence="14" type="ORF">AN619_24110</name>
</gene>
<evidence type="ECO:0000259" key="13">
    <source>
        <dbReference type="PROSITE" id="PS51643"/>
    </source>
</evidence>
<evidence type="ECO:0000259" key="12">
    <source>
        <dbReference type="PROSITE" id="PS51194"/>
    </source>
</evidence>
<dbReference type="AlphaFoldDB" id="A0A140L1D5"/>
<feature type="domain" description="Helicase C-terminal" evidence="12">
    <location>
        <begin position="516"/>
        <end position="701"/>
    </location>
</feature>
<dbReference type="GO" id="GO:0016787">
    <property type="term" value="F:hydrolase activity"/>
    <property type="evidence" value="ECO:0007669"/>
    <property type="project" value="UniProtKB-KW"/>
</dbReference>
<dbReference type="InterPro" id="IPR006474">
    <property type="entry name" value="Helicase_Cas3_CRISPR-ass_core"/>
</dbReference>
<evidence type="ECO:0000256" key="10">
    <source>
        <dbReference type="SAM" id="Coils"/>
    </source>
</evidence>
<dbReference type="GO" id="GO:0046872">
    <property type="term" value="F:metal ion binding"/>
    <property type="evidence" value="ECO:0007669"/>
    <property type="project" value="UniProtKB-KW"/>
</dbReference>
<evidence type="ECO:0000256" key="3">
    <source>
        <dbReference type="ARBA" id="ARBA00022722"/>
    </source>
</evidence>
<dbReference type="GO" id="GO:0004386">
    <property type="term" value="F:helicase activity"/>
    <property type="evidence" value="ECO:0007669"/>
    <property type="project" value="UniProtKB-KW"/>
</dbReference>
<dbReference type="InterPro" id="IPR054712">
    <property type="entry name" value="Cas3-like_dom"/>
</dbReference>
<accession>A0A140L1D5</accession>
<dbReference type="STRING" id="520762.AN619_24110"/>
<keyword evidence="15" id="KW-1185">Reference proteome</keyword>
<organism evidence="14 15">
    <name type="scientific">Thermotalea metallivorans</name>
    <dbReference type="NCBI Taxonomy" id="520762"/>
    <lineage>
        <taxon>Bacteria</taxon>
        <taxon>Bacillati</taxon>
        <taxon>Bacillota</taxon>
        <taxon>Clostridia</taxon>
        <taxon>Peptostreptococcales</taxon>
        <taxon>Thermotaleaceae</taxon>
        <taxon>Thermotalea</taxon>
    </lineage>
</organism>
<keyword evidence="5" id="KW-0547">Nucleotide-binding</keyword>
<dbReference type="GO" id="GO:0051607">
    <property type="term" value="P:defense response to virus"/>
    <property type="evidence" value="ECO:0007669"/>
    <property type="project" value="UniProtKB-KW"/>
</dbReference>
<dbReference type="GO" id="GO:0005524">
    <property type="term" value="F:ATP binding"/>
    <property type="evidence" value="ECO:0007669"/>
    <property type="project" value="UniProtKB-KW"/>
</dbReference>
<comment type="similarity">
    <text evidence="1">In the N-terminal section; belongs to the CRISPR-associated nuclease Cas3-HD family.</text>
</comment>
<dbReference type="Pfam" id="PF00270">
    <property type="entry name" value="DEAD"/>
    <property type="match status" value="1"/>
</dbReference>
<dbReference type="InterPro" id="IPR014001">
    <property type="entry name" value="Helicase_ATP-bd"/>
</dbReference>
<dbReference type="GO" id="GO:0003676">
    <property type="term" value="F:nucleic acid binding"/>
    <property type="evidence" value="ECO:0007669"/>
    <property type="project" value="InterPro"/>
</dbReference>
<comment type="similarity">
    <text evidence="2">In the central section; belongs to the CRISPR-associated helicase Cas3 family.</text>
</comment>
<dbReference type="SUPFAM" id="SSF52540">
    <property type="entry name" value="P-loop containing nucleoside triphosphate hydrolases"/>
    <property type="match status" value="1"/>
</dbReference>
<dbReference type="Pfam" id="PF22590">
    <property type="entry name" value="Cas3-like_C_2"/>
    <property type="match status" value="1"/>
</dbReference>
<reference evidence="14 15" key="1">
    <citation type="submission" date="2015-12" db="EMBL/GenBank/DDBJ databases">
        <title>Draft genome sequence of the thermoanaerobe Thermotalea metallivorans, an isolate from the runoff channel of the Great Artesian Basin, Australia.</title>
        <authorList>
            <person name="Patel B.K."/>
        </authorList>
    </citation>
    <scope>NUCLEOTIDE SEQUENCE [LARGE SCALE GENOMIC DNA]</scope>
    <source>
        <strain evidence="14 15">B2-1</strain>
    </source>
</reference>
<keyword evidence="9" id="KW-0051">Antiviral defense</keyword>
<keyword evidence="7 14" id="KW-0347">Helicase</keyword>
<name>A0A140L1D5_9FIRM</name>
<feature type="domain" description="Helicase ATP-binding" evidence="11">
    <location>
        <begin position="290"/>
        <end position="471"/>
    </location>
</feature>
<dbReference type="EC" id="3.1.-.-" evidence="14"/>
<dbReference type="InterPro" id="IPR006483">
    <property type="entry name" value="CRISPR-assoc_Cas3_HD"/>
</dbReference>
<dbReference type="OrthoDB" id="9810236at2"/>
<proteinExistence type="inferred from homology"/>
<feature type="coiled-coil region" evidence="10">
    <location>
        <begin position="195"/>
        <end position="222"/>
    </location>
</feature>
<dbReference type="InterPro" id="IPR001650">
    <property type="entry name" value="Helicase_C-like"/>
</dbReference>
<dbReference type="Gene3D" id="1.10.3210.30">
    <property type="match status" value="1"/>
</dbReference>
<dbReference type="PROSITE" id="PS51194">
    <property type="entry name" value="HELICASE_CTER"/>
    <property type="match status" value="1"/>
</dbReference>
<dbReference type="NCBIfam" id="TIGR01596">
    <property type="entry name" value="cas3_HD"/>
    <property type="match status" value="1"/>
</dbReference>
<dbReference type="CDD" id="cd09641">
    <property type="entry name" value="Cas3''_I"/>
    <property type="match status" value="1"/>
</dbReference>
<dbReference type="InterPro" id="IPR038257">
    <property type="entry name" value="CRISPR-assoc_Cas3_HD_sf"/>
</dbReference>
<evidence type="ECO:0000256" key="7">
    <source>
        <dbReference type="ARBA" id="ARBA00022806"/>
    </source>
</evidence>
<dbReference type="RefSeq" id="WP_068557274.1">
    <property type="nucleotide sequence ID" value="NZ_LOEE01000056.1"/>
</dbReference>
<dbReference type="Gene3D" id="3.40.50.300">
    <property type="entry name" value="P-loop containing nucleotide triphosphate hydrolases"/>
    <property type="match status" value="2"/>
</dbReference>
<keyword evidence="8" id="KW-0067">ATP-binding</keyword>